<protein>
    <submittedName>
        <fullName evidence="1">Uncharacterized protein</fullName>
    </submittedName>
</protein>
<keyword evidence="2" id="KW-1185">Reference proteome</keyword>
<dbReference type="EMBL" id="JAJJMN010000001">
    <property type="protein sequence ID" value="MCC9018684.1"/>
    <property type="molecule type" value="Genomic_DNA"/>
</dbReference>
<dbReference type="Proteomes" id="UP001430700">
    <property type="component" value="Unassembled WGS sequence"/>
</dbReference>
<organism evidence="1 2">
    <name type="scientific">Flavobacterium lipolyticum</name>
    <dbReference type="NCBI Taxonomy" id="2893754"/>
    <lineage>
        <taxon>Bacteria</taxon>
        <taxon>Pseudomonadati</taxon>
        <taxon>Bacteroidota</taxon>
        <taxon>Flavobacteriia</taxon>
        <taxon>Flavobacteriales</taxon>
        <taxon>Flavobacteriaceae</taxon>
        <taxon>Flavobacterium</taxon>
    </lineage>
</organism>
<gene>
    <name evidence="1" type="ORF">LNQ34_12955</name>
</gene>
<sequence length="201" mass="24254">MENTRELYIDREIHKYVDIVFGRTYFDMLSDNLKDYIQTGKIQVDYNQKDSKEFSPTYDCLYYPTVSTTKCGDVFDANDWQKLEQEIEKHIDTFLPTYELYSVRRLINEQKYFLKLIFQTILHPQEFSSNIGFEYFLNQYTFLYKNFKNETEKEELKNFTIRVIENLKNDPCVNKMGYDGKFYPLGNFATNPLEWLINKIQ</sequence>
<name>A0ABS8M1K3_9FLAO</name>
<reference evidence="1" key="1">
    <citation type="submission" date="2021-11" db="EMBL/GenBank/DDBJ databases">
        <title>Description of novel Flavobacterium species.</title>
        <authorList>
            <person name="Saticioglu I.B."/>
            <person name="Ay H."/>
            <person name="Altun S."/>
            <person name="Duman M."/>
        </authorList>
    </citation>
    <scope>NUCLEOTIDE SEQUENCE</scope>
    <source>
        <strain evidence="1">F-126</strain>
    </source>
</reference>
<comment type="caution">
    <text evidence="1">The sequence shown here is derived from an EMBL/GenBank/DDBJ whole genome shotgun (WGS) entry which is preliminary data.</text>
</comment>
<proteinExistence type="predicted"/>
<dbReference type="RefSeq" id="WP_230000061.1">
    <property type="nucleotide sequence ID" value="NZ_JAJJMN010000001.1"/>
</dbReference>
<evidence type="ECO:0000313" key="2">
    <source>
        <dbReference type="Proteomes" id="UP001430700"/>
    </source>
</evidence>
<evidence type="ECO:0000313" key="1">
    <source>
        <dbReference type="EMBL" id="MCC9018684.1"/>
    </source>
</evidence>
<accession>A0ABS8M1K3</accession>